<dbReference type="PANTHER" id="PTHR22803">
    <property type="entry name" value="MANNOSE, PHOSPHOLIPASE, LECTIN RECEPTOR RELATED"/>
    <property type="match status" value="1"/>
</dbReference>
<dbReference type="InterPro" id="IPR016186">
    <property type="entry name" value="C-type_lectin-like/link_sf"/>
</dbReference>
<dbReference type="Pfam" id="PF00059">
    <property type="entry name" value="Lectin_C"/>
    <property type="match status" value="1"/>
</dbReference>
<proteinExistence type="predicted"/>
<dbReference type="Gene3D" id="3.10.100.10">
    <property type="entry name" value="Mannose-Binding Protein A, subunit A"/>
    <property type="match status" value="1"/>
</dbReference>
<dbReference type="PROSITE" id="PS50041">
    <property type="entry name" value="C_TYPE_LECTIN_2"/>
    <property type="match status" value="1"/>
</dbReference>
<protein>
    <recommendedName>
        <fullName evidence="1">C-type lectin domain-containing protein</fullName>
    </recommendedName>
</protein>
<evidence type="ECO:0000313" key="3">
    <source>
        <dbReference type="Proteomes" id="UP000593765"/>
    </source>
</evidence>
<organism evidence="2 3">
    <name type="scientific">Humisphaera borealis</name>
    <dbReference type="NCBI Taxonomy" id="2807512"/>
    <lineage>
        <taxon>Bacteria</taxon>
        <taxon>Pseudomonadati</taxon>
        <taxon>Planctomycetota</taxon>
        <taxon>Phycisphaerae</taxon>
        <taxon>Tepidisphaerales</taxon>
        <taxon>Tepidisphaeraceae</taxon>
        <taxon>Humisphaera</taxon>
    </lineage>
</organism>
<dbReference type="InterPro" id="IPR050111">
    <property type="entry name" value="C-type_lectin/snaclec_domain"/>
</dbReference>
<gene>
    <name evidence="2" type="ORF">IPV69_11710</name>
</gene>
<dbReference type="SMART" id="SM00034">
    <property type="entry name" value="CLECT"/>
    <property type="match status" value="1"/>
</dbReference>
<dbReference type="InterPro" id="IPR001304">
    <property type="entry name" value="C-type_lectin-like"/>
</dbReference>
<dbReference type="KEGG" id="hbs:IPV69_11710"/>
<dbReference type="EMBL" id="CP063458">
    <property type="protein sequence ID" value="QOV91974.1"/>
    <property type="molecule type" value="Genomic_DNA"/>
</dbReference>
<keyword evidence="3" id="KW-1185">Reference proteome</keyword>
<dbReference type="RefSeq" id="WP_206295296.1">
    <property type="nucleotide sequence ID" value="NZ_CP063458.1"/>
</dbReference>
<dbReference type="SUPFAM" id="SSF56436">
    <property type="entry name" value="C-type lectin-like"/>
    <property type="match status" value="1"/>
</dbReference>
<dbReference type="AlphaFoldDB" id="A0A7M2X2S0"/>
<evidence type="ECO:0000313" key="2">
    <source>
        <dbReference type="EMBL" id="QOV91974.1"/>
    </source>
</evidence>
<reference evidence="2 3" key="1">
    <citation type="submission" date="2020-10" db="EMBL/GenBank/DDBJ databases">
        <title>Wide distribution of Phycisphaera-like planctomycetes from WD2101 soil group in peatlands and genome analysis of the first cultivated representative.</title>
        <authorList>
            <person name="Dedysh S.N."/>
            <person name="Beletsky A.V."/>
            <person name="Ivanova A."/>
            <person name="Kulichevskaya I.S."/>
            <person name="Suzina N.E."/>
            <person name="Philippov D.A."/>
            <person name="Rakitin A.L."/>
            <person name="Mardanov A.V."/>
            <person name="Ravin N.V."/>
        </authorList>
    </citation>
    <scope>NUCLEOTIDE SEQUENCE [LARGE SCALE GENOMIC DNA]</scope>
    <source>
        <strain evidence="2 3">M1803</strain>
    </source>
</reference>
<evidence type="ECO:0000259" key="1">
    <source>
        <dbReference type="PROSITE" id="PS50041"/>
    </source>
</evidence>
<feature type="domain" description="C-type lectin" evidence="1">
    <location>
        <begin position="21"/>
        <end position="135"/>
    </location>
</feature>
<accession>A0A7M2X2S0</accession>
<dbReference type="InterPro" id="IPR016187">
    <property type="entry name" value="CTDL_fold"/>
</dbReference>
<dbReference type="Proteomes" id="UP000593765">
    <property type="component" value="Chromosome"/>
</dbReference>
<sequence>MAVAGGAVPTRAGVLLDYGTLGGNTYVAVRDPSLSWSEAAAAIAPFGGHLVTITSAAEQAFVEQLLQSGNSQGGAYWIGLQKSSGTYNWITGEPVSYTNWLPGQPDNNQGAETVGSILWSIPGEHPAGTPGEWNDLPDPYHSAFSTYVDLNNGGFIAEYSGIHSVGANGAPGGAPPASVPIPPAVVIGSLGLILAGRSCRRARGA</sequence>
<name>A0A7M2X2S0_9BACT</name>